<dbReference type="InterPro" id="IPR002347">
    <property type="entry name" value="SDR_fam"/>
</dbReference>
<dbReference type="SUPFAM" id="SSF51735">
    <property type="entry name" value="NAD(P)-binding Rossmann-fold domains"/>
    <property type="match status" value="1"/>
</dbReference>
<dbReference type="PANTHER" id="PTHR44169:SF6">
    <property type="entry name" value="NADPH-DEPENDENT 1-ACYLDIHYDROXYACETONE PHOSPHATE REDUCTASE"/>
    <property type="match status" value="1"/>
</dbReference>
<evidence type="ECO:0000256" key="3">
    <source>
        <dbReference type="RuleBase" id="RU000363"/>
    </source>
</evidence>
<evidence type="ECO:0000313" key="4">
    <source>
        <dbReference type="EMBL" id="GII57350.1"/>
    </source>
</evidence>
<dbReference type="PRINTS" id="PR00080">
    <property type="entry name" value="SDRFAMILY"/>
</dbReference>
<comment type="similarity">
    <text evidence="1 3">Belongs to the short-chain dehydrogenases/reductases (SDR) family.</text>
</comment>
<accession>A0A8J3XYH1</accession>
<dbReference type="NCBIfam" id="NF006119">
    <property type="entry name" value="PRK08264.1-5"/>
    <property type="match status" value="1"/>
</dbReference>
<dbReference type="AlphaFoldDB" id="A0A8J3XYH1"/>
<proteinExistence type="inferred from homology"/>
<dbReference type="Gene3D" id="3.40.50.720">
    <property type="entry name" value="NAD(P)-binding Rossmann-like Domain"/>
    <property type="match status" value="1"/>
</dbReference>
<organism evidence="4 5">
    <name type="scientific">Planotetraspora thailandica</name>
    <dbReference type="NCBI Taxonomy" id="487172"/>
    <lineage>
        <taxon>Bacteria</taxon>
        <taxon>Bacillati</taxon>
        <taxon>Actinomycetota</taxon>
        <taxon>Actinomycetes</taxon>
        <taxon>Streptosporangiales</taxon>
        <taxon>Streptosporangiaceae</taxon>
        <taxon>Planotetraspora</taxon>
    </lineage>
</organism>
<dbReference type="EMBL" id="BOOR01000050">
    <property type="protein sequence ID" value="GII57350.1"/>
    <property type="molecule type" value="Genomic_DNA"/>
</dbReference>
<dbReference type="PANTHER" id="PTHR44169">
    <property type="entry name" value="NADPH-DEPENDENT 1-ACYLDIHYDROXYACETONE PHOSPHATE REDUCTASE"/>
    <property type="match status" value="1"/>
</dbReference>
<protein>
    <submittedName>
        <fullName evidence="4">Short-chain dehydrogenase</fullName>
    </submittedName>
</protein>
<keyword evidence="5" id="KW-1185">Reference proteome</keyword>
<dbReference type="InterPro" id="IPR036291">
    <property type="entry name" value="NAD(P)-bd_dom_sf"/>
</dbReference>
<dbReference type="GO" id="GO:0016491">
    <property type="term" value="F:oxidoreductase activity"/>
    <property type="evidence" value="ECO:0007669"/>
    <property type="project" value="UniProtKB-KW"/>
</dbReference>
<dbReference type="Proteomes" id="UP000605992">
    <property type="component" value="Unassembled WGS sequence"/>
</dbReference>
<evidence type="ECO:0000313" key="5">
    <source>
        <dbReference type="Proteomes" id="UP000605992"/>
    </source>
</evidence>
<comment type="caution">
    <text evidence="4">The sequence shown here is derived from an EMBL/GenBank/DDBJ whole genome shotgun (WGS) entry which is preliminary data.</text>
</comment>
<dbReference type="PROSITE" id="PS00061">
    <property type="entry name" value="ADH_SHORT"/>
    <property type="match status" value="1"/>
</dbReference>
<dbReference type="PRINTS" id="PR00081">
    <property type="entry name" value="GDHRDH"/>
</dbReference>
<name>A0A8J3XYH1_9ACTN</name>
<keyword evidence="2" id="KW-0560">Oxidoreductase</keyword>
<dbReference type="RefSeq" id="WP_203947479.1">
    <property type="nucleotide sequence ID" value="NZ_BOOR01000050.1"/>
</dbReference>
<evidence type="ECO:0000256" key="2">
    <source>
        <dbReference type="ARBA" id="ARBA00023002"/>
    </source>
</evidence>
<sequence length="245" mass="25413">MKIEGAVALVTGANRGIGSAFVGELLARGAGTVYAGARNADSVRVSDPRIIPVTLDVTDPGHVSAVAEKLSDVSLVVNNAGVLTRDFPLQASAQEARRQIETNYIALISMTSAFAPVLARNGGGAFVNMLSVVSFVGAPWMTTYSASKAAAWNYTNAARSQLAGQGTEVLGVHAGYVDTDMSAGVDADKIDPRSVARAGLDALEAGQPEVLIDDFTRNIKAGLSNDQNLIYPQVARDFAAMAATG</sequence>
<dbReference type="Pfam" id="PF00106">
    <property type="entry name" value="adh_short"/>
    <property type="match status" value="1"/>
</dbReference>
<reference evidence="4" key="1">
    <citation type="submission" date="2021-01" db="EMBL/GenBank/DDBJ databases">
        <title>Whole genome shotgun sequence of Planotetraspora thailandica NBRC 104271.</title>
        <authorList>
            <person name="Komaki H."/>
            <person name="Tamura T."/>
        </authorList>
    </citation>
    <scope>NUCLEOTIDE SEQUENCE</scope>
    <source>
        <strain evidence="4">NBRC 104271</strain>
    </source>
</reference>
<evidence type="ECO:0000256" key="1">
    <source>
        <dbReference type="ARBA" id="ARBA00006484"/>
    </source>
</evidence>
<dbReference type="InterPro" id="IPR020904">
    <property type="entry name" value="Sc_DH/Rdtase_CS"/>
</dbReference>
<gene>
    <name evidence="4" type="ORF">Pth03_57390</name>
</gene>